<dbReference type="RefSeq" id="WP_025225799.1">
    <property type="nucleotide sequence ID" value="NZ_CP007139.1"/>
</dbReference>
<dbReference type="PANTHER" id="PTHR43884">
    <property type="entry name" value="ACYL-COA DEHYDROGENASE"/>
    <property type="match status" value="1"/>
</dbReference>
<dbReference type="InterPro" id="IPR036250">
    <property type="entry name" value="AcylCo_DH-like_C"/>
</dbReference>
<dbReference type="InterPro" id="IPR013107">
    <property type="entry name" value="Acyl-CoA_DH_C"/>
</dbReference>
<organism evidence="4 5">
    <name type="scientific">Fimbriimonas ginsengisoli Gsoil 348</name>
    <dbReference type="NCBI Taxonomy" id="661478"/>
    <lineage>
        <taxon>Bacteria</taxon>
        <taxon>Bacillati</taxon>
        <taxon>Armatimonadota</taxon>
        <taxon>Fimbriimonadia</taxon>
        <taxon>Fimbriimonadales</taxon>
        <taxon>Fimbriimonadaceae</taxon>
        <taxon>Fimbriimonas</taxon>
    </lineage>
</organism>
<dbReference type="SUPFAM" id="SSF47203">
    <property type="entry name" value="Acyl-CoA dehydrogenase C-terminal domain-like"/>
    <property type="match status" value="1"/>
</dbReference>
<dbReference type="InterPro" id="IPR013786">
    <property type="entry name" value="AcylCoA_DH/ox_N"/>
</dbReference>
<dbReference type="HOGENOM" id="CLU_045511_1_0_0"/>
<dbReference type="Gene3D" id="1.10.540.10">
    <property type="entry name" value="Acyl-CoA dehydrogenase/oxidase, N-terminal domain"/>
    <property type="match status" value="1"/>
</dbReference>
<dbReference type="STRING" id="661478.OP10G_2271"/>
<reference evidence="4 5" key="1">
    <citation type="journal article" date="2014" name="PLoS ONE">
        <title>The first complete genome sequence of the class fimbriimonadia in the phylum armatimonadetes.</title>
        <authorList>
            <person name="Hu Z.Y."/>
            <person name="Wang Y.Z."/>
            <person name="Im W.T."/>
            <person name="Wang S.Y."/>
            <person name="Zhao G.P."/>
            <person name="Zheng H.J."/>
            <person name="Quan Z.X."/>
        </authorList>
    </citation>
    <scope>NUCLEOTIDE SEQUENCE [LARGE SCALE GENOMIC DNA]</scope>
    <source>
        <strain evidence="4">Gsoil 348</strain>
    </source>
</reference>
<protein>
    <submittedName>
        <fullName evidence="4">Acyl-CoA dehydrogenase family protein</fullName>
    </submittedName>
</protein>
<evidence type="ECO:0000313" key="4">
    <source>
        <dbReference type="EMBL" id="AIE85639.1"/>
    </source>
</evidence>
<feature type="domain" description="Acyl-CoA dehydrogenase C-terminal" evidence="3">
    <location>
        <begin position="262"/>
        <end position="337"/>
    </location>
</feature>
<proteinExistence type="predicted"/>
<sequence length="355" mass="38705">MRSAEAALEESKRYFREEVAPKAQLIDQDPAMVAEAMRGLCERDLMALKRPAKFGGPEMSEPMFREYQEEIARTSGALAFLTTQHQSAVAMLSSCENQDLAAEYLPQMGDGGKLVGIGFSQLRRGGPPIMRAEPVDGGYRLEGHVPWITGGGLFPEFMIGAALPDGRSVFGIVPLEDREREIKVSPPMRLAAMESANTVSAEFSGFFLPKERVAYIRPPNWIKNNDQINVALQGHFALGCAQAGIDIVRQAGEKKGISFLTDAAAALEQELADCHVATAEAQKSVDEETTDERLRVRAWAIELAVRCAHAAIAASSGAANSLSHPAQRVYREALVYTVSAQTTAVMEATVRRLRR</sequence>
<evidence type="ECO:0000256" key="1">
    <source>
        <dbReference type="ARBA" id="ARBA00023002"/>
    </source>
</evidence>
<dbReference type="InterPro" id="IPR009100">
    <property type="entry name" value="AcylCoA_DH/oxidase_NM_dom_sf"/>
</dbReference>
<dbReference type="Proteomes" id="UP000027982">
    <property type="component" value="Chromosome"/>
</dbReference>
<dbReference type="InterPro" id="IPR037069">
    <property type="entry name" value="AcylCoA_DH/ox_N_sf"/>
</dbReference>
<gene>
    <name evidence="4" type="ORF">OP10G_2271</name>
</gene>
<evidence type="ECO:0000259" key="3">
    <source>
        <dbReference type="Pfam" id="PF08028"/>
    </source>
</evidence>
<dbReference type="OrthoDB" id="5365325at2"/>
<dbReference type="Pfam" id="PF08028">
    <property type="entry name" value="Acyl-CoA_dh_2"/>
    <property type="match status" value="1"/>
</dbReference>
<dbReference type="EMBL" id="CP007139">
    <property type="protein sequence ID" value="AIE85639.1"/>
    <property type="molecule type" value="Genomic_DNA"/>
</dbReference>
<evidence type="ECO:0000313" key="5">
    <source>
        <dbReference type="Proteomes" id="UP000027982"/>
    </source>
</evidence>
<dbReference type="AlphaFoldDB" id="A0A068NVM7"/>
<dbReference type="SUPFAM" id="SSF56645">
    <property type="entry name" value="Acyl-CoA dehydrogenase NM domain-like"/>
    <property type="match status" value="1"/>
</dbReference>
<evidence type="ECO:0000259" key="2">
    <source>
        <dbReference type="Pfam" id="PF02771"/>
    </source>
</evidence>
<dbReference type="GO" id="GO:0050660">
    <property type="term" value="F:flavin adenine dinucleotide binding"/>
    <property type="evidence" value="ECO:0007669"/>
    <property type="project" value="InterPro"/>
</dbReference>
<feature type="domain" description="Acyl-CoA dehydrogenase/oxidase N-terminal" evidence="2">
    <location>
        <begin position="5"/>
        <end position="111"/>
    </location>
</feature>
<dbReference type="Gene3D" id="2.40.110.10">
    <property type="entry name" value="Butyryl-CoA Dehydrogenase, subunit A, domain 2"/>
    <property type="match status" value="1"/>
</dbReference>
<dbReference type="PANTHER" id="PTHR43884:SF12">
    <property type="entry name" value="ISOVALERYL-COA DEHYDROGENASE, MITOCHONDRIAL-RELATED"/>
    <property type="match status" value="1"/>
</dbReference>
<accession>A0A068NVM7</accession>
<keyword evidence="1" id="KW-0560">Oxidoreductase</keyword>
<dbReference type="GO" id="GO:0003995">
    <property type="term" value="F:acyl-CoA dehydrogenase activity"/>
    <property type="evidence" value="ECO:0007669"/>
    <property type="project" value="TreeGrafter"/>
</dbReference>
<dbReference type="PIRSF" id="PIRSF016578">
    <property type="entry name" value="HsaA"/>
    <property type="match status" value="1"/>
</dbReference>
<dbReference type="Pfam" id="PF02771">
    <property type="entry name" value="Acyl-CoA_dh_N"/>
    <property type="match status" value="1"/>
</dbReference>
<name>A0A068NVM7_FIMGI</name>
<dbReference type="KEGG" id="fgi:OP10G_2271"/>
<dbReference type="eggNOG" id="COG1960">
    <property type="taxonomic scope" value="Bacteria"/>
</dbReference>
<keyword evidence="5" id="KW-1185">Reference proteome</keyword>
<dbReference type="InterPro" id="IPR046373">
    <property type="entry name" value="Acyl-CoA_Oxase/DH_mid-dom_sf"/>
</dbReference>